<dbReference type="RefSeq" id="XP_038074254.1">
    <property type="nucleotide sequence ID" value="XM_038218326.1"/>
</dbReference>
<dbReference type="GeneID" id="119742408"/>
<sequence>MWVYGGWKCPRIGCIRSVHPVFSRHLWLEGGIAVTCAVTANICAAGVAFRPHLPSRKRTIPADHTDEHSANRQAVTVTFTIARKYSLKCLFYGTVKLFRLNLLRQSYRLSMFCFVQATFILCYGSFIVYIVPFANSSGIEDQRAALLITAFGIGSFIGRPLSGLVNQKVPSLIIFEVAMFASACFVLIALLNTYPYFVISASMFGLAHGFQNTASRVMLREFVGVDNLGSAIGIYSAIGGVADLIGPIVAGSLYDASGTFSVVFYISAVSSFVGFLAMLLAPQLKKIEPGIHTEISVDNV</sequence>
<dbReference type="EnsemblMetazoa" id="XM_038218326.1">
    <property type="protein sequence ID" value="XP_038074254.1"/>
    <property type="gene ID" value="LOC119742408"/>
</dbReference>
<dbReference type="SUPFAM" id="SSF103473">
    <property type="entry name" value="MFS general substrate transporter"/>
    <property type="match status" value="1"/>
</dbReference>
<protein>
    <recommendedName>
        <fullName evidence="3">Major facilitator superfamily (MFS) profile domain-containing protein</fullName>
    </recommendedName>
</protein>
<dbReference type="AlphaFoldDB" id="A0A914BDW5"/>
<dbReference type="Pfam" id="PF07690">
    <property type="entry name" value="MFS_1"/>
    <property type="match status" value="1"/>
</dbReference>
<proteinExistence type="predicted"/>
<name>A0A914BDW5_PATMI</name>
<dbReference type="InterPro" id="IPR020846">
    <property type="entry name" value="MFS_dom"/>
</dbReference>
<evidence type="ECO:0000256" key="2">
    <source>
        <dbReference type="SAM" id="Phobius"/>
    </source>
</evidence>
<dbReference type="InterPro" id="IPR036259">
    <property type="entry name" value="MFS_trans_sf"/>
</dbReference>
<evidence type="ECO:0000313" key="4">
    <source>
        <dbReference type="EnsemblMetazoa" id="XP_038074254.1"/>
    </source>
</evidence>
<dbReference type="GO" id="GO:0016020">
    <property type="term" value="C:membrane"/>
    <property type="evidence" value="ECO:0007669"/>
    <property type="project" value="UniProtKB-SubCell"/>
</dbReference>
<dbReference type="Proteomes" id="UP000887568">
    <property type="component" value="Unplaced"/>
</dbReference>
<feature type="domain" description="Major facilitator superfamily (MFS) profile" evidence="3">
    <location>
        <begin position="94"/>
        <end position="300"/>
    </location>
</feature>
<dbReference type="OMA" id="CPRIGCI"/>
<evidence type="ECO:0000313" key="5">
    <source>
        <dbReference type="Proteomes" id="UP000887568"/>
    </source>
</evidence>
<reference evidence="4" key="1">
    <citation type="submission" date="2022-11" db="UniProtKB">
        <authorList>
            <consortium name="EnsemblMetazoa"/>
        </authorList>
    </citation>
    <scope>IDENTIFICATION</scope>
</reference>
<organism evidence="4 5">
    <name type="scientific">Patiria miniata</name>
    <name type="common">Bat star</name>
    <name type="synonym">Asterina miniata</name>
    <dbReference type="NCBI Taxonomy" id="46514"/>
    <lineage>
        <taxon>Eukaryota</taxon>
        <taxon>Metazoa</taxon>
        <taxon>Echinodermata</taxon>
        <taxon>Eleutherozoa</taxon>
        <taxon>Asterozoa</taxon>
        <taxon>Asteroidea</taxon>
        <taxon>Valvatacea</taxon>
        <taxon>Valvatida</taxon>
        <taxon>Asterinidae</taxon>
        <taxon>Patiria</taxon>
    </lineage>
</organism>
<keyword evidence="5" id="KW-1185">Reference proteome</keyword>
<feature type="transmembrane region" description="Helical" evidence="2">
    <location>
        <begin position="231"/>
        <end position="250"/>
    </location>
</feature>
<accession>A0A914BDW5</accession>
<dbReference type="OrthoDB" id="6499973at2759"/>
<comment type="subcellular location">
    <subcellularLocation>
        <location evidence="1">Membrane</location>
        <topology evidence="1">Multi-pass membrane protein</topology>
    </subcellularLocation>
</comment>
<dbReference type="PANTHER" id="PTHR11360">
    <property type="entry name" value="MONOCARBOXYLATE TRANSPORTER"/>
    <property type="match status" value="1"/>
</dbReference>
<dbReference type="GO" id="GO:0008028">
    <property type="term" value="F:monocarboxylic acid transmembrane transporter activity"/>
    <property type="evidence" value="ECO:0007669"/>
    <property type="project" value="TreeGrafter"/>
</dbReference>
<feature type="transmembrane region" description="Helical" evidence="2">
    <location>
        <begin position="262"/>
        <end position="281"/>
    </location>
</feature>
<feature type="transmembrane region" description="Helical" evidence="2">
    <location>
        <begin position="143"/>
        <end position="161"/>
    </location>
</feature>
<evidence type="ECO:0000256" key="1">
    <source>
        <dbReference type="ARBA" id="ARBA00004141"/>
    </source>
</evidence>
<dbReference type="InterPro" id="IPR050327">
    <property type="entry name" value="Proton-linked_MCT"/>
</dbReference>
<keyword evidence="2" id="KW-0472">Membrane</keyword>
<feature type="transmembrane region" description="Helical" evidence="2">
    <location>
        <begin position="109"/>
        <end position="131"/>
    </location>
</feature>
<dbReference type="PANTHER" id="PTHR11360:SF284">
    <property type="entry name" value="EG:103B4.3 PROTEIN-RELATED"/>
    <property type="match status" value="1"/>
</dbReference>
<evidence type="ECO:0000259" key="3">
    <source>
        <dbReference type="PROSITE" id="PS50850"/>
    </source>
</evidence>
<dbReference type="InterPro" id="IPR011701">
    <property type="entry name" value="MFS"/>
</dbReference>
<keyword evidence="2" id="KW-0812">Transmembrane</keyword>
<feature type="transmembrane region" description="Helical" evidence="2">
    <location>
        <begin position="26"/>
        <end position="49"/>
    </location>
</feature>
<keyword evidence="2" id="KW-1133">Transmembrane helix</keyword>
<dbReference type="Gene3D" id="1.20.1250.20">
    <property type="entry name" value="MFS general substrate transporter like domains"/>
    <property type="match status" value="1"/>
</dbReference>
<dbReference type="PROSITE" id="PS50850">
    <property type="entry name" value="MFS"/>
    <property type="match status" value="1"/>
</dbReference>
<feature type="transmembrane region" description="Helical" evidence="2">
    <location>
        <begin position="173"/>
        <end position="191"/>
    </location>
</feature>